<evidence type="ECO:0000256" key="2">
    <source>
        <dbReference type="ARBA" id="ARBA00023012"/>
    </source>
</evidence>
<dbReference type="SMART" id="SM00862">
    <property type="entry name" value="Trans_reg_C"/>
    <property type="match status" value="1"/>
</dbReference>
<evidence type="ECO:0000256" key="4">
    <source>
        <dbReference type="ARBA" id="ARBA00023125"/>
    </source>
</evidence>
<dbReference type="FunFam" id="3.40.50.2300:FF:000001">
    <property type="entry name" value="DNA-binding response regulator PhoB"/>
    <property type="match status" value="1"/>
</dbReference>
<evidence type="ECO:0000313" key="10">
    <source>
        <dbReference type="EMBL" id="PZO22717.1"/>
    </source>
</evidence>
<keyword evidence="4 7" id="KW-0238">DNA-binding</keyword>
<dbReference type="Gene3D" id="6.10.250.690">
    <property type="match status" value="1"/>
</dbReference>
<dbReference type="AlphaFoldDB" id="A0A2W4UU06"/>
<dbReference type="Gene3D" id="3.40.50.2300">
    <property type="match status" value="1"/>
</dbReference>
<keyword evidence="1 6" id="KW-0597">Phosphoprotein</keyword>
<proteinExistence type="predicted"/>
<organism evidence="10 11">
    <name type="scientific">Leptolyngbya foveolarum</name>
    <dbReference type="NCBI Taxonomy" id="47253"/>
    <lineage>
        <taxon>Bacteria</taxon>
        <taxon>Bacillati</taxon>
        <taxon>Cyanobacteriota</taxon>
        <taxon>Cyanophyceae</taxon>
        <taxon>Leptolyngbyales</taxon>
        <taxon>Leptolyngbyaceae</taxon>
        <taxon>Leptolyngbya group</taxon>
        <taxon>Leptolyngbya</taxon>
    </lineage>
</organism>
<dbReference type="PROSITE" id="PS50110">
    <property type="entry name" value="RESPONSE_REGULATORY"/>
    <property type="match status" value="1"/>
</dbReference>
<protein>
    <submittedName>
        <fullName evidence="10">DNA-binding response regulator</fullName>
    </submittedName>
</protein>
<dbReference type="SMART" id="SM00448">
    <property type="entry name" value="REC"/>
    <property type="match status" value="1"/>
</dbReference>
<evidence type="ECO:0000256" key="1">
    <source>
        <dbReference type="ARBA" id="ARBA00022553"/>
    </source>
</evidence>
<dbReference type="InterPro" id="IPR001789">
    <property type="entry name" value="Sig_transdc_resp-reg_receiver"/>
</dbReference>
<dbReference type="InterPro" id="IPR001867">
    <property type="entry name" value="OmpR/PhoB-type_DNA-bd"/>
</dbReference>
<evidence type="ECO:0000256" key="6">
    <source>
        <dbReference type="PROSITE-ProRule" id="PRU00169"/>
    </source>
</evidence>
<name>A0A2W4UU06_9CYAN</name>
<dbReference type="FunFam" id="1.10.10.10:FF:000005">
    <property type="entry name" value="Two-component system response regulator"/>
    <property type="match status" value="1"/>
</dbReference>
<dbReference type="PROSITE" id="PS51755">
    <property type="entry name" value="OMPR_PHOB"/>
    <property type="match status" value="1"/>
</dbReference>
<feature type="domain" description="Response regulatory" evidence="8">
    <location>
        <begin position="2"/>
        <end position="116"/>
    </location>
</feature>
<dbReference type="InterPro" id="IPR036388">
    <property type="entry name" value="WH-like_DNA-bd_sf"/>
</dbReference>
<evidence type="ECO:0000256" key="7">
    <source>
        <dbReference type="PROSITE-ProRule" id="PRU01091"/>
    </source>
</evidence>
<feature type="DNA-binding region" description="OmpR/PhoB-type" evidence="7">
    <location>
        <begin position="124"/>
        <end position="222"/>
    </location>
</feature>
<dbReference type="GO" id="GO:0005829">
    <property type="term" value="C:cytosol"/>
    <property type="evidence" value="ECO:0007669"/>
    <property type="project" value="TreeGrafter"/>
</dbReference>
<reference evidence="11" key="1">
    <citation type="submission" date="2018-04" db="EMBL/GenBank/DDBJ databases">
        <authorList>
            <person name="Cornet L."/>
        </authorList>
    </citation>
    <scope>NUCLEOTIDE SEQUENCE [LARGE SCALE GENOMIC DNA]</scope>
</reference>
<accession>A0A2W4UU06</accession>
<comment type="caution">
    <text evidence="10">The sequence shown here is derived from an EMBL/GenBank/DDBJ whole genome shotgun (WGS) entry which is preliminary data.</text>
</comment>
<dbReference type="Gene3D" id="1.10.10.10">
    <property type="entry name" value="Winged helix-like DNA-binding domain superfamily/Winged helix DNA-binding domain"/>
    <property type="match status" value="1"/>
</dbReference>
<dbReference type="GO" id="GO:0000156">
    <property type="term" value="F:phosphorelay response regulator activity"/>
    <property type="evidence" value="ECO:0007669"/>
    <property type="project" value="TreeGrafter"/>
</dbReference>
<evidence type="ECO:0000256" key="5">
    <source>
        <dbReference type="ARBA" id="ARBA00023163"/>
    </source>
</evidence>
<evidence type="ECO:0000256" key="3">
    <source>
        <dbReference type="ARBA" id="ARBA00023015"/>
    </source>
</evidence>
<reference evidence="10 11" key="2">
    <citation type="submission" date="2018-06" db="EMBL/GenBank/DDBJ databases">
        <title>Metagenomic assembly of (sub)arctic Cyanobacteria and their associated microbiome from non-axenic cultures.</title>
        <authorList>
            <person name="Baurain D."/>
        </authorList>
    </citation>
    <scope>NUCLEOTIDE SEQUENCE [LARGE SCALE GENOMIC DNA]</scope>
    <source>
        <strain evidence="10">ULC129bin1</strain>
    </source>
</reference>
<dbReference type="Pfam" id="PF00486">
    <property type="entry name" value="Trans_reg_C"/>
    <property type="match status" value="1"/>
</dbReference>
<gene>
    <name evidence="10" type="ORF">DCF25_02040</name>
</gene>
<dbReference type="GO" id="GO:0032993">
    <property type="term" value="C:protein-DNA complex"/>
    <property type="evidence" value="ECO:0007669"/>
    <property type="project" value="TreeGrafter"/>
</dbReference>
<evidence type="ECO:0000259" key="9">
    <source>
        <dbReference type="PROSITE" id="PS51755"/>
    </source>
</evidence>
<keyword evidence="5" id="KW-0804">Transcription</keyword>
<feature type="domain" description="OmpR/PhoB-type" evidence="9">
    <location>
        <begin position="124"/>
        <end position="222"/>
    </location>
</feature>
<dbReference type="GO" id="GO:0006355">
    <property type="term" value="P:regulation of DNA-templated transcription"/>
    <property type="evidence" value="ECO:0007669"/>
    <property type="project" value="InterPro"/>
</dbReference>
<dbReference type="GO" id="GO:0000976">
    <property type="term" value="F:transcription cis-regulatory region binding"/>
    <property type="evidence" value="ECO:0007669"/>
    <property type="project" value="TreeGrafter"/>
</dbReference>
<dbReference type="SUPFAM" id="SSF52172">
    <property type="entry name" value="CheY-like"/>
    <property type="match status" value="1"/>
</dbReference>
<dbReference type="InterPro" id="IPR039420">
    <property type="entry name" value="WalR-like"/>
</dbReference>
<dbReference type="InterPro" id="IPR011006">
    <property type="entry name" value="CheY-like_superfamily"/>
</dbReference>
<dbReference type="Proteomes" id="UP000249354">
    <property type="component" value="Unassembled WGS sequence"/>
</dbReference>
<dbReference type="EMBL" id="QBMC01000007">
    <property type="protein sequence ID" value="PZO22717.1"/>
    <property type="molecule type" value="Genomic_DNA"/>
</dbReference>
<dbReference type="CDD" id="cd00383">
    <property type="entry name" value="trans_reg_C"/>
    <property type="match status" value="1"/>
</dbReference>
<feature type="modified residue" description="4-aspartylphosphate" evidence="6">
    <location>
        <position position="51"/>
    </location>
</feature>
<dbReference type="PANTHER" id="PTHR48111:SF38">
    <property type="entry name" value="TWO-COMPONENT RESPONSE REGULATOR"/>
    <property type="match status" value="1"/>
</dbReference>
<evidence type="ECO:0000259" key="8">
    <source>
        <dbReference type="PROSITE" id="PS50110"/>
    </source>
</evidence>
<sequence>MNVLFVEDEPKIASFVQIGLNEQGFVVDYCDHGDTAYEKAIANEYDVILLDIMMPGKDGLFILKHLRQAGRNTPVILLTARNELDDRLQGLNLGADDYIAKPFFVEELVARMYAVVRRSVGERQNLVTVGPFKLDRITRTVICDQQSVELTTREFNLLEYLMRSPGRVFTRTQMLEHVWGYDFNPSTNVVDVCIQRLRKKIDIKGQGRWIESVRGVGYRFRQAE</sequence>
<evidence type="ECO:0000313" key="11">
    <source>
        <dbReference type="Proteomes" id="UP000249354"/>
    </source>
</evidence>
<keyword evidence="3" id="KW-0805">Transcription regulation</keyword>
<dbReference type="CDD" id="cd19935">
    <property type="entry name" value="REC_OmpR_CusR-like"/>
    <property type="match status" value="1"/>
</dbReference>
<dbReference type="PANTHER" id="PTHR48111">
    <property type="entry name" value="REGULATOR OF RPOS"/>
    <property type="match status" value="1"/>
</dbReference>
<dbReference type="Pfam" id="PF00072">
    <property type="entry name" value="Response_reg"/>
    <property type="match status" value="1"/>
</dbReference>
<keyword evidence="2" id="KW-0902">Two-component regulatory system</keyword>